<dbReference type="OMA" id="GHCWGGE"/>
<evidence type="ECO:0000313" key="2">
    <source>
        <dbReference type="EMBL" id="KPV73813.1"/>
    </source>
</evidence>
<reference evidence="2 3" key="1">
    <citation type="journal article" date="2015" name="Front. Microbiol.">
        <title>Genome sequence of the plant growth promoting endophytic yeast Rhodotorula graminis WP1.</title>
        <authorList>
            <person name="Firrincieli A."/>
            <person name="Otillar R."/>
            <person name="Salamov A."/>
            <person name="Schmutz J."/>
            <person name="Khan Z."/>
            <person name="Redman R.S."/>
            <person name="Fleck N.D."/>
            <person name="Lindquist E."/>
            <person name="Grigoriev I.V."/>
            <person name="Doty S.L."/>
        </authorList>
    </citation>
    <scope>NUCLEOTIDE SEQUENCE [LARGE SCALE GENOMIC DNA]</scope>
    <source>
        <strain evidence="2 3">WP1</strain>
    </source>
</reference>
<dbReference type="AlphaFoldDB" id="A0A0N8Q009"/>
<protein>
    <recommendedName>
        <fullName evidence="4">Glycosyltransferase family 25 protein</fullName>
    </recommendedName>
</protein>
<evidence type="ECO:0000313" key="3">
    <source>
        <dbReference type="Proteomes" id="UP000053890"/>
    </source>
</evidence>
<keyword evidence="3" id="KW-1185">Reference proteome</keyword>
<name>A0A0N8Q009_RHOGW</name>
<accession>A0A0N8Q009</accession>
<dbReference type="GeneID" id="28974990"/>
<proteinExistence type="predicted"/>
<dbReference type="STRING" id="578459.A0A0N8Q009"/>
<dbReference type="Proteomes" id="UP000053890">
    <property type="component" value="Unassembled WGS sequence"/>
</dbReference>
<dbReference type="RefSeq" id="XP_018269862.1">
    <property type="nucleotide sequence ID" value="XM_018414542.1"/>
</dbReference>
<gene>
    <name evidence="2" type="ORF">RHOBADRAFT_45104</name>
</gene>
<dbReference type="OrthoDB" id="47375at2759"/>
<dbReference type="EMBL" id="KQ474081">
    <property type="protein sequence ID" value="KPV73813.1"/>
    <property type="molecule type" value="Genomic_DNA"/>
</dbReference>
<evidence type="ECO:0000256" key="1">
    <source>
        <dbReference type="SAM" id="MobiDB-lite"/>
    </source>
</evidence>
<organism evidence="2 3">
    <name type="scientific">Rhodotorula graminis (strain WP1)</name>
    <dbReference type="NCBI Taxonomy" id="578459"/>
    <lineage>
        <taxon>Eukaryota</taxon>
        <taxon>Fungi</taxon>
        <taxon>Dikarya</taxon>
        <taxon>Basidiomycota</taxon>
        <taxon>Pucciniomycotina</taxon>
        <taxon>Microbotryomycetes</taxon>
        <taxon>Sporidiobolales</taxon>
        <taxon>Sporidiobolaceae</taxon>
        <taxon>Rhodotorula</taxon>
    </lineage>
</organism>
<feature type="region of interest" description="Disordered" evidence="1">
    <location>
        <begin position="1"/>
        <end position="20"/>
    </location>
</feature>
<sequence length="479" mass="53515">MALPHHRRTPSAPPSAPSRRPVAVVTAAVALLCLLSLLLTAPRHAPTSPSAQRVTSLLSLTSLSSPLNRDRDDDPASTAALSYRRQLERATSQHYLNASRHWFDHVYVLSLPSRDDRRQDMRRLADALGIQVEFVDAADKHEPFIQWIAERVVESRSLRRKEMAKARGVPASRIGGLSIRSDWLTPFPGNGSSPVAAERGRFPDFPKQSWDGGSASPQTWVEHLETLHSDGGRHTSLRPADADLNVTAALWDPREKLAVRQVHEGVLSTYWGQTRAIKRMLDNGDRRALVLEDDVDVEWDVQSLWESIARKLPRDTEGDDAWDVAYLGHCWGGEYQEPMYLHPLLHPSTAPMCLHGYALSRPGAQHLLSSMLDPWRAFSAAVDAVVPALLHAQRALPRSAPEHPLVRSYSIVPPLVVQRKDGPSDLQRGTGSPWRGVLRDSTVERIRRDQGVWHDGWEDRYDEREGRADPATVLRCGQG</sequence>
<evidence type="ECO:0008006" key="4">
    <source>
        <dbReference type="Google" id="ProtNLM"/>
    </source>
</evidence>